<feature type="transmembrane region" description="Helical" evidence="7">
    <location>
        <begin position="42"/>
        <end position="67"/>
    </location>
</feature>
<organism evidence="8 9">
    <name type="scientific">Ceratodon purpureus</name>
    <name type="common">Fire moss</name>
    <name type="synonym">Dicranum purpureum</name>
    <dbReference type="NCBI Taxonomy" id="3225"/>
    <lineage>
        <taxon>Eukaryota</taxon>
        <taxon>Viridiplantae</taxon>
        <taxon>Streptophyta</taxon>
        <taxon>Embryophyta</taxon>
        <taxon>Bryophyta</taxon>
        <taxon>Bryophytina</taxon>
        <taxon>Bryopsida</taxon>
        <taxon>Dicranidae</taxon>
        <taxon>Pseudoditrichales</taxon>
        <taxon>Ditrichaceae</taxon>
        <taxon>Ceratodon</taxon>
    </lineage>
</organism>
<gene>
    <name evidence="8" type="ORF">KC19_6G149000</name>
</gene>
<dbReference type="PANTHER" id="PTHR31042:SF8">
    <property type="entry name" value="CORE-2_I-BRANCHING BETA-1,6-N-ACETYLGLUCOSAMINYLTRANSFERASE FAMILY PROTEIN"/>
    <property type="match status" value="1"/>
</dbReference>
<keyword evidence="3" id="KW-0808">Transferase</keyword>
<dbReference type="EMBL" id="CM026427">
    <property type="protein sequence ID" value="KAG0570263.1"/>
    <property type="molecule type" value="Genomic_DNA"/>
</dbReference>
<evidence type="ECO:0000256" key="5">
    <source>
        <dbReference type="ARBA" id="ARBA00023180"/>
    </source>
</evidence>
<dbReference type="InterPro" id="IPR003406">
    <property type="entry name" value="Glyco_trans_14"/>
</dbReference>
<reference evidence="8 9" key="1">
    <citation type="submission" date="2020-06" db="EMBL/GenBank/DDBJ databases">
        <title>WGS assembly of Ceratodon purpureus strain R40.</title>
        <authorList>
            <person name="Carey S.B."/>
            <person name="Jenkins J."/>
            <person name="Shu S."/>
            <person name="Lovell J.T."/>
            <person name="Sreedasyam A."/>
            <person name="Maumus F."/>
            <person name="Tiley G.P."/>
            <person name="Fernandez-Pozo N."/>
            <person name="Barry K."/>
            <person name="Chen C."/>
            <person name="Wang M."/>
            <person name="Lipzen A."/>
            <person name="Daum C."/>
            <person name="Saski C.A."/>
            <person name="Payton A.C."/>
            <person name="Mcbreen J.C."/>
            <person name="Conrad R.E."/>
            <person name="Kollar L.M."/>
            <person name="Olsson S."/>
            <person name="Huttunen S."/>
            <person name="Landis J.B."/>
            <person name="Wickett N.J."/>
            <person name="Johnson M.G."/>
            <person name="Rensing S.A."/>
            <person name="Grimwood J."/>
            <person name="Schmutz J."/>
            <person name="Mcdaniel S.F."/>
        </authorList>
    </citation>
    <scope>NUCLEOTIDE SEQUENCE [LARGE SCALE GENOMIC DNA]</scope>
    <source>
        <strain evidence="8 9">R40</strain>
    </source>
</reference>
<feature type="compositionally biased region" description="Basic and acidic residues" evidence="6">
    <location>
        <begin position="1"/>
        <end position="14"/>
    </location>
</feature>
<feature type="region of interest" description="Disordered" evidence="6">
    <location>
        <begin position="1"/>
        <end position="32"/>
    </location>
</feature>
<evidence type="ECO:0000313" key="8">
    <source>
        <dbReference type="EMBL" id="KAG0570263.1"/>
    </source>
</evidence>
<keyword evidence="7" id="KW-1133">Transmembrane helix</keyword>
<comment type="subcellular location">
    <subcellularLocation>
        <location evidence="1">Membrane</location>
        <topology evidence="1">Single-pass type II membrane protein</topology>
    </subcellularLocation>
</comment>
<protein>
    <submittedName>
        <fullName evidence="8">Uncharacterized protein</fullName>
    </submittedName>
</protein>
<evidence type="ECO:0000256" key="3">
    <source>
        <dbReference type="ARBA" id="ARBA00022679"/>
    </source>
</evidence>
<keyword evidence="9" id="KW-1185">Reference proteome</keyword>
<comment type="caution">
    <text evidence="8">The sequence shown here is derived from an EMBL/GenBank/DDBJ whole genome shotgun (WGS) entry which is preliminary data.</text>
</comment>
<dbReference type="Proteomes" id="UP000822688">
    <property type="component" value="Chromosome 6"/>
</dbReference>
<evidence type="ECO:0000256" key="1">
    <source>
        <dbReference type="ARBA" id="ARBA00004606"/>
    </source>
</evidence>
<keyword evidence="7" id="KW-0812">Transmembrane</keyword>
<sequence length="387" mass="44996">MQGESKRLLSRDVEAGDVARPGNPKPQKEKPQREWPLKLRNFFFVFVFLGGGVLIGVVASFHLMGFLRTDSSYFNVDAPMTNVVFDSMFPVQHGMEDEELLWRASMVPRRPVTPFEITRTQKIAFMFLTAGPLPLASIWEEFFHGQDGLYSIYVHAHPSHQPEFSSDSIFHGRHIPSQPVIWGEVSIVDAERRLLANALLDFSNERFILLSESCVPLWNFTFFYDYIIKSEKSFIGAFDDPSPYGRGRYNPGMMPEIRLDQFRKGGQWFEIKRELALEVVSDVKYYPKFRDFCKPHCYIDEHYIQTMLFITNGEKLANRMLTYTDWSRGGSHPTTFVHSDITDEFFERLRNDRGCEYNGKPGHVCWLIARKFSQDTLRPILEHSLYN</sequence>
<evidence type="ECO:0000256" key="6">
    <source>
        <dbReference type="SAM" id="MobiDB-lite"/>
    </source>
</evidence>
<evidence type="ECO:0000256" key="7">
    <source>
        <dbReference type="SAM" id="Phobius"/>
    </source>
</evidence>
<keyword evidence="2" id="KW-0328">Glycosyltransferase</keyword>
<accession>A0A8T0HF58</accession>
<keyword evidence="5" id="KW-0325">Glycoprotein</keyword>
<dbReference type="AlphaFoldDB" id="A0A8T0HF58"/>
<dbReference type="PANTHER" id="PTHR31042">
    <property type="entry name" value="CORE-2/I-BRANCHING BETA-1,6-N-ACETYLGLUCOSAMINYLTRANSFERASE FAMILY PROTEIN-RELATED"/>
    <property type="match status" value="1"/>
</dbReference>
<dbReference type="EMBL" id="CM026427">
    <property type="protein sequence ID" value="KAG0570262.1"/>
    <property type="molecule type" value="Genomic_DNA"/>
</dbReference>
<keyword evidence="4 7" id="KW-0472">Membrane</keyword>
<evidence type="ECO:0000256" key="4">
    <source>
        <dbReference type="ARBA" id="ARBA00023136"/>
    </source>
</evidence>
<dbReference type="GO" id="GO:0016757">
    <property type="term" value="F:glycosyltransferase activity"/>
    <property type="evidence" value="ECO:0007669"/>
    <property type="project" value="UniProtKB-KW"/>
</dbReference>
<dbReference type="Pfam" id="PF02485">
    <property type="entry name" value="Branch"/>
    <property type="match status" value="1"/>
</dbReference>
<dbReference type="InterPro" id="IPR044174">
    <property type="entry name" value="BC10-like"/>
</dbReference>
<name>A0A8T0HF58_CERPU</name>
<dbReference type="GO" id="GO:0016020">
    <property type="term" value="C:membrane"/>
    <property type="evidence" value="ECO:0007669"/>
    <property type="project" value="UniProtKB-SubCell"/>
</dbReference>
<proteinExistence type="predicted"/>
<evidence type="ECO:0000256" key="2">
    <source>
        <dbReference type="ARBA" id="ARBA00022676"/>
    </source>
</evidence>
<evidence type="ECO:0000313" key="9">
    <source>
        <dbReference type="Proteomes" id="UP000822688"/>
    </source>
</evidence>